<comment type="caution">
    <text evidence="1">The sequence shown here is derived from an EMBL/GenBank/DDBJ whole genome shotgun (WGS) entry which is preliminary data.</text>
</comment>
<proteinExistence type="predicted"/>
<reference evidence="1" key="1">
    <citation type="journal article" date="2014" name="Genome Announc.">
        <title>Draft Genome Sequences of Marine Flavobacterium Nonlabens Strains NR17, NR24, NR27, NR32, NR33, and Ara13.</title>
        <authorList>
            <person name="Nakanishi M."/>
            <person name="Meirelles P."/>
            <person name="Suzuki R."/>
            <person name="Takatani N."/>
            <person name="Mino S."/>
            <person name="Suda W."/>
            <person name="Oshima K."/>
            <person name="Hattori M."/>
            <person name="Ohkuma M."/>
            <person name="Hosokawa M."/>
            <person name="Miyashita K."/>
            <person name="Thompson F.L."/>
            <person name="Niwa A."/>
            <person name="Sawabe T."/>
            <person name="Sawabe T."/>
        </authorList>
    </citation>
    <scope>NUCLEOTIDE SEQUENCE [LARGE SCALE GENOMIC DNA]</scope>
    <source>
        <strain evidence="1">JCM 19294</strain>
    </source>
</reference>
<name>A0A090QR45_9FLAO</name>
<keyword evidence="2" id="KW-1185">Reference proteome</keyword>
<dbReference type="AlphaFoldDB" id="A0A090QR45"/>
<accession>A0A090QR45</accession>
<organism evidence="1 2">
    <name type="scientific">Nonlabens tegetincola</name>
    <dbReference type="NCBI Taxonomy" id="323273"/>
    <lineage>
        <taxon>Bacteria</taxon>
        <taxon>Pseudomonadati</taxon>
        <taxon>Bacteroidota</taxon>
        <taxon>Flavobacteriia</taxon>
        <taxon>Flavobacteriales</taxon>
        <taxon>Flavobacteriaceae</taxon>
        <taxon>Nonlabens</taxon>
    </lineage>
</organism>
<sequence>MTSAINGPATYQATVHKSNASIKNFYANITLSRKRNSNKSYSIT</sequence>
<evidence type="ECO:0000313" key="1">
    <source>
        <dbReference type="EMBL" id="GAK97936.1"/>
    </source>
</evidence>
<dbReference type="EMBL" id="BBML01000008">
    <property type="protein sequence ID" value="GAK97936.1"/>
    <property type="molecule type" value="Genomic_DNA"/>
</dbReference>
<gene>
    <name evidence="1" type="ORF">JCM19294_1558</name>
</gene>
<evidence type="ECO:0000313" key="2">
    <source>
        <dbReference type="Proteomes" id="UP000029221"/>
    </source>
</evidence>
<protein>
    <submittedName>
        <fullName evidence="1">Uncharacterized protein</fullName>
    </submittedName>
</protein>
<dbReference type="Proteomes" id="UP000029221">
    <property type="component" value="Unassembled WGS sequence"/>
</dbReference>